<keyword evidence="3" id="KW-1185">Reference proteome</keyword>
<dbReference type="Gramene" id="Solyc01g009740.2.1">
    <property type="protein sequence ID" value="Solyc01g009740.2.1"/>
    <property type="gene ID" value="Solyc01g009740.2"/>
</dbReference>
<dbReference type="SMART" id="SM00979">
    <property type="entry name" value="TIFY"/>
    <property type="match status" value="4"/>
</dbReference>
<accession>A0A3Q7E9V8</accession>
<reference evidence="2" key="1">
    <citation type="journal article" date="2012" name="Nature">
        <title>The tomato genome sequence provides insights into fleshy fruit evolution.</title>
        <authorList>
            <consortium name="Tomato Genome Consortium"/>
        </authorList>
    </citation>
    <scope>NUCLEOTIDE SEQUENCE [LARGE SCALE GENOMIC DNA]</scope>
    <source>
        <strain evidence="2">cv. Heinz 1706</strain>
    </source>
</reference>
<dbReference type="InParanoid" id="A0A3Q7E9V8"/>
<sequence>MKIVLMTIACNGKVANFNVSSEKAKDILIFAELLKVTDVIPPTKSQSNVETFSGGRFWEKQYPRLDYIMPMTFFYEGNTTTLNVSIDKAVNILAFVERSNFGDACPSGKKFPAEILSGDQHLARRNSVLGFSEKQKDRLCDGSKNGLRTALLTICYWGMVGNFNVSNDEANEILKFAKRSITNDVFSSNSGDLSLPKINSSLRFSEKPQIRLGCESENGVKVEPLTIFYDGKIVVYDVSIEKATNILKFVERDAISSKKEFSMESLSGDLHLAKRNFMHGVLENRNERFCPPGFEDIKIAPLSIIYNGKLAIFDVRSYKVDEILKFAESSKQQTLSQDVLTTRKSSVRFLEKRQERMTMVSPYGFPHAAPENKK</sequence>
<dbReference type="AlphaFoldDB" id="A0A3Q7E9V8"/>
<evidence type="ECO:0000313" key="3">
    <source>
        <dbReference type="Proteomes" id="UP000004994"/>
    </source>
</evidence>
<reference evidence="2" key="2">
    <citation type="submission" date="2019-01" db="UniProtKB">
        <authorList>
            <consortium name="EnsemblPlants"/>
        </authorList>
    </citation>
    <scope>IDENTIFICATION</scope>
    <source>
        <strain evidence="2">cv. Heinz 1706</strain>
    </source>
</reference>
<proteinExistence type="predicted"/>
<dbReference type="InterPro" id="IPR010399">
    <property type="entry name" value="Tify_dom"/>
</dbReference>
<dbReference type="EnsemblPlants" id="Solyc01g009740.2.1">
    <property type="protein sequence ID" value="Solyc01g009740.2.1"/>
    <property type="gene ID" value="Solyc01g009740.2"/>
</dbReference>
<dbReference type="PaxDb" id="4081-Solyc01g009740.1.1"/>
<dbReference type="PANTHER" id="PTHR38146:SF8">
    <property type="entry name" value="TIFY DOMAIN-CONTAINING PROTEIN"/>
    <property type="match status" value="1"/>
</dbReference>
<dbReference type="Pfam" id="PF06200">
    <property type="entry name" value="tify"/>
    <property type="match status" value="1"/>
</dbReference>
<name>A0A3Q7E9V8_SOLLC</name>
<feature type="domain" description="Tify" evidence="1">
    <location>
        <begin position="218"/>
        <end position="252"/>
    </location>
</feature>
<dbReference type="PROSITE" id="PS51320">
    <property type="entry name" value="TIFY"/>
    <property type="match status" value="1"/>
</dbReference>
<dbReference type="STRING" id="4081.A0A3Q7E9V8"/>
<protein>
    <recommendedName>
        <fullName evidence="1">Tify domain-containing protein</fullName>
    </recommendedName>
</protein>
<evidence type="ECO:0000259" key="1">
    <source>
        <dbReference type="PROSITE" id="PS51320"/>
    </source>
</evidence>
<dbReference type="Proteomes" id="UP000004994">
    <property type="component" value="Chromosome 1"/>
</dbReference>
<dbReference type="PANTHER" id="PTHR38146">
    <property type="entry name" value="30S RIBOSOMAL PROTEIN S12, CHLOROPLASTIC"/>
    <property type="match status" value="1"/>
</dbReference>
<organism evidence="2">
    <name type="scientific">Solanum lycopersicum</name>
    <name type="common">Tomato</name>
    <name type="synonym">Lycopersicon esculentum</name>
    <dbReference type="NCBI Taxonomy" id="4081"/>
    <lineage>
        <taxon>Eukaryota</taxon>
        <taxon>Viridiplantae</taxon>
        <taxon>Streptophyta</taxon>
        <taxon>Embryophyta</taxon>
        <taxon>Tracheophyta</taxon>
        <taxon>Spermatophyta</taxon>
        <taxon>Magnoliopsida</taxon>
        <taxon>eudicotyledons</taxon>
        <taxon>Gunneridae</taxon>
        <taxon>Pentapetalae</taxon>
        <taxon>asterids</taxon>
        <taxon>lamiids</taxon>
        <taxon>Solanales</taxon>
        <taxon>Solanaceae</taxon>
        <taxon>Solanoideae</taxon>
        <taxon>Solaneae</taxon>
        <taxon>Solanum</taxon>
        <taxon>Solanum subgen. Lycopersicon</taxon>
    </lineage>
</organism>
<evidence type="ECO:0000313" key="2">
    <source>
        <dbReference type="EnsemblPlants" id="Solyc01g009740.2.1"/>
    </source>
</evidence>